<dbReference type="EMBL" id="QYUQ01000002">
    <property type="protein sequence ID" value="RJG02179.1"/>
    <property type="molecule type" value="Genomic_DNA"/>
</dbReference>
<gene>
    <name evidence="2" type="ORF">D3878_11805</name>
</gene>
<dbReference type="OrthoDB" id="9792185at2"/>
<evidence type="ECO:0000256" key="1">
    <source>
        <dbReference type="SAM" id="Phobius"/>
    </source>
</evidence>
<feature type="transmembrane region" description="Helical" evidence="1">
    <location>
        <begin position="32"/>
        <end position="53"/>
    </location>
</feature>
<name>A0A3A3G5Z7_9BURK</name>
<accession>A0A3A3G5Z7</accession>
<reference evidence="3" key="1">
    <citation type="submission" date="2018-09" db="EMBL/GenBank/DDBJ databases">
        <authorList>
            <person name="Zhu H."/>
        </authorList>
    </citation>
    <scope>NUCLEOTIDE SEQUENCE [LARGE SCALE GENOMIC DNA]</scope>
    <source>
        <strain evidence="3">K1S02-23</strain>
    </source>
</reference>
<keyword evidence="1" id="KW-0472">Membrane</keyword>
<keyword evidence="1" id="KW-0812">Transmembrane</keyword>
<proteinExistence type="predicted"/>
<protein>
    <submittedName>
        <fullName evidence="2">Uncharacterized protein</fullName>
    </submittedName>
</protein>
<dbReference type="RefSeq" id="WP_119785639.1">
    <property type="nucleotide sequence ID" value="NZ_QYUQ01000002.1"/>
</dbReference>
<dbReference type="Proteomes" id="UP000266327">
    <property type="component" value="Unassembled WGS sequence"/>
</dbReference>
<comment type="caution">
    <text evidence="2">The sequence shown here is derived from an EMBL/GenBank/DDBJ whole genome shotgun (WGS) entry which is preliminary data.</text>
</comment>
<sequence>MKNTKLSLWAFLLVLTGLGLLADTLVPAPFTYFLFCAVFMQYSGVLGVGVMSVDMLAGGAAEMAGVMAGQARRRANSCCRAAMAIGKHLVLRSARLWSGVAQGFFGQRGSLRRFSPRIVSEALSRQKSA</sequence>
<evidence type="ECO:0000313" key="2">
    <source>
        <dbReference type="EMBL" id="RJG02179.1"/>
    </source>
</evidence>
<dbReference type="AlphaFoldDB" id="A0A3A3G5Z7"/>
<keyword evidence="1" id="KW-1133">Transmembrane helix</keyword>
<keyword evidence="3" id="KW-1185">Reference proteome</keyword>
<evidence type="ECO:0000313" key="3">
    <source>
        <dbReference type="Proteomes" id="UP000266327"/>
    </source>
</evidence>
<organism evidence="2 3">
    <name type="scientific">Noviherbaspirillum sedimenti</name>
    <dbReference type="NCBI Taxonomy" id="2320865"/>
    <lineage>
        <taxon>Bacteria</taxon>
        <taxon>Pseudomonadati</taxon>
        <taxon>Pseudomonadota</taxon>
        <taxon>Betaproteobacteria</taxon>
        <taxon>Burkholderiales</taxon>
        <taxon>Oxalobacteraceae</taxon>
        <taxon>Noviherbaspirillum</taxon>
    </lineage>
</organism>